<dbReference type="EMBL" id="CAJOBI010040970">
    <property type="protein sequence ID" value="CAF4324163.1"/>
    <property type="molecule type" value="Genomic_DNA"/>
</dbReference>
<dbReference type="Gene3D" id="3.10.250.10">
    <property type="entry name" value="SRCR-like domain"/>
    <property type="match status" value="1"/>
</dbReference>
<proteinExistence type="predicted"/>
<keyword evidence="1" id="KW-1015">Disulfide bond</keyword>
<evidence type="ECO:0000313" key="4">
    <source>
        <dbReference type="Proteomes" id="UP000676336"/>
    </source>
</evidence>
<dbReference type="GO" id="GO:0016020">
    <property type="term" value="C:membrane"/>
    <property type="evidence" value="ECO:0007669"/>
    <property type="project" value="InterPro"/>
</dbReference>
<comment type="caution">
    <text evidence="2">The sequence shown here is derived from an EMBL/GenBank/DDBJ whole genome shotgun (WGS) entry which is preliminary data.</text>
</comment>
<dbReference type="EMBL" id="CAJOBI010040777">
    <property type="protein sequence ID" value="CAF4323222.1"/>
    <property type="molecule type" value="Genomic_DNA"/>
</dbReference>
<dbReference type="AlphaFoldDB" id="A0A8S2U4C1"/>
<organism evidence="2 4">
    <name type="scientific">Rotaria magnacalcarata</name>
    <dbReference type="NCBI Taxonomy" id="392030"/>
    <lineage>
        <taxon>Eukaryota</taxon>
        <taxon>Metazoa</taxon>
        <taxon>Spiralia</taxon>
        <taxon>Gnathifera</taxon>
        <taxon>Rotifera</taxon>
        <taxon>Eurotatoria</taxon>
        <taxon>Bdelloidea</taxon>
        <taxon>Philodinida</taxon>
        <taxon>Philodinidae</taxon>
        <taxon>Rotaria</taxon>
    </lineage>
</organism>
<dbReference type="Proteomes" id="UP000676336">
    <property type="component" value="Unassembled WGS sequence"/>
</dbReference>
<protein>
    <submittedName>
        <fullName evidence="2">Uncharacterized protein</fullName>
    </submittedName>
</protein>
<evidence type="ECO:0000313" key="3">
    <source>
        <dbReference type="EMBL" id="CAF4324163.1"/>
    </source>
</evidence>
<reference evidence="2" key="1">
    <citation type="submission" date="2021-02" db="EMBL/GenBank/DDBJ databases">
        <authorList>
            <person name="Nowell W R."/>
        </authorList>
    </citation>
    <scope>NUCLEOTIDE SEQUENCE</scope>
</reference>
<accession>A0A8S2U4C1</accession>
<dbReference type="InterPro" id="IPR036772">
    <property type="entry name" value="SRCR-like_dom_sf"/>
</dbReference>
<evidence type="ECO:0000256" key="1">
    <source>
        <dbReference type="ARBA" id="ARBA00023157"/>
    </source>
</evidence>
<feature type="non-terminal residue" evidence="2">
    <location>
        <position position="55"/>
    </location>
</feature>
<sequence length="55" mass="6489">MMNLNHTITNDPIVWSEVDCDLHHDENLEQCRKETVHTCDHIDDVWIKCLPSSWA</sequence>
<evidence type="ECO:0000313" key="2">
    <source>
        <dbReference type="EMBL" id="CAF4323222.1"/>
    </source>
</evidence>
<gene>
    <name evidence="2" type="ORF">SMN809_LOCUS27045</name>
    <name evidence="3" type="ORF">SMN809_LOCUS27085</name>
</gene>
<name>A0A8S2U4C1_9BILA</name>